<comment type="caution">
    <text evidence="2">The sequence shown here is derived from an EMBL/GenBank/DDBJ whole genome shotgun (WGS) entry which is preliminary data.</text>
</comment>
<gene>
    <name evidence="1" type="primary">slyX</name>
    <name evidence="2" type="ORF">GW587_02850</name>
</gene>
<dbReference type="HAMAP" id="MF_00715">
    <property type="entry name" value="SlyX"/>
    <property type="match status" value="1"/>
</dbReference>
<dbReference type="Pfam" id="PF04102">
    <property type="entry name" value="SlyX"/>
    <property type="match status" value="1"/>
</dbReference>
<comment type="similarity">
    <text evidence="1">Belongs to the SlyX family.</text>
</comment>
<accession>A0ABX0FF76</accession>
<keyword evidence="3" id="KW-1185">Reference proteome</keyword>
<dbReference type="Gene3D" id="1.20.5.300">
    <property type="match status" value="1"/>
</dbReference>
<organism evidence="2 3">
    <name type="scientific">Duganella aceris</name>
    <dbReference type="NCBI Taxonomy" id="2703883"/>
    <lineage>
        <taxon>Bacteria</taxon>
        <taxon>Pseudomonadati</taxon>
        <taxon>Pseudomonadota</taxon>
        <taxon>Betaproteobacteria</taxon>
        <taxon>Burkholderiales</taxon>
        <taxon>Oxalobacteraceae</taxon>
        <taxon>Telluria group</taxon>
        <taxon>Duganella</taxon>
    </lineage>
</organism>
<sequence length="81" mass="9150">MARHPQTREGVVVSTEDRFIDIEIKLAHQEHTVESLNQRVYEQQQQIDKLEQMVAALVQHVRNQAETGGGGAAAHEPPPHY</sequence>
<protein>
    <recommendedName>
        <fullName evidence="1">Protein SlyX homolog</fullName>
    </recommendedName>
</protein>
<dbReference type="InterPro" id="IPR007236">
    <property type="entry name" value="SlyX"/>
</dbReference>
<reference evidence="3" key="2">
    <citation type="submission" date="2023-07" db="EMBL/GenBank/DDBJ databases">
        <title>Duganella aceri sp. nov., isolated from tree sap.</title>
        <authorList>
            <person name="Kim I.S."/>
        </authorList>
    </citation>
    <scope>NUCLEOTIDE SEQUENCE [LARGE SCALE GENOMIC DNA]</scope>
    <source>
        <strain evidence="3">SAP-35</strain>
    </source>
</reference>
<evidence type="ECO:0000313" key="2">
    <source>
        <dbReference type="EMBL" id="NGZ83197.1"/>
    </source>
</evidence>
<evidence type="ECO:0000256" key="1">
    <source>
        <dbReference type="HAMAP-Rule" id="MF_00715"/>
    </source>
</evidence>
<dbReference type="PANTHER" id="PTHR36508">
    <property type="entry name" value="PROTEIN SLYX"/>
    <property type="match status" value="1"/>
</dbReference>
<evidence type="ECO:0000313" key="3">
    <source>
        <dbReference type="Proteomes" id="UP000666369"/>
    </source>
</evidence>
<dbReference type="EMBL" id="JAADJT010000001">
    <property type="protein sequence ID" value="NGZ83197.1"/>
    <property type="molecule type" value="Genomic_DNA"/>
</dbReference>
<dbReference type="Proteomes" id="UP000666369">
    <property type="component" value="Unassembled WGS sequence"/>
</dbReference>
<proteinExistence type="inferred from homology"/>
<reference evidence="2 3" key="1">
    <citation type="submission" date="2020-01" db="EMBL/GenBank/DDBJ databases">
        <authorList>
            <person name="Lee S.D."/>
        </authorList>
    </citation>
    <scope>NUCLEOTIDE SEQUENCE [LARGE SCALE GENOMIC DNA]</scope>
    <source>
        <strain evidence="2 3">SAP-35</strain>
    </source>
</reference>
<name>A0ABX0FF76_9BURK</name>
<dbReference type="PANTHER" id="PTHR36508:SF1">
    <property type="entry name" value="PROTEIN SLYX"/>
    <property type="match status" value="1"/>
</dbReference>